<dbReference type="KEGG" id="tim:GMBLW1_10060"/>
<evidence type="ECO:0000256" key="1">
    <source>
        <dbReference type="SAM" id="MobiDB-lite"/>
    </source>
</evidence>
<dbReference type="Proteomes" id="UP000464378">
    <property type="component" value="Chromosome"/>
</dbReference>
<evidence type="ECO:0000313" key="2">
    <source>
        <dbReference type="EMBL" id="VIP02954.1"/>
    </source>
</evidence>
<proteinExistence type="predicted"/>
<dbReference type="EMBL" id="LR593887">
    <property type="protein sequence ID" value="VTS02950.1"/>
    <property type="molecule type" value="Genomic_DNA"/>
</dbReference>
<accession>A0A6C2YNI8</accession>
<dbReference type="EMBL" id="LR586016">
    <property type="protein sequence ID" value="VIP02954.1"/>
    <property type="molecule type" value="Genomic_DNA"/>
</dbReference>
<gene>
    <name evidence="2" type="ORF">GMBLW1_10060</name>
</gene>
<name>A0A6C2YNI8_9BACT</name>
<keyword evidence="3" id="KW-1185">Reference proteome</keyword>
<dbReference type="AlphaFoldDB" id="A0A6C2YNI8"/>
<evidence type="ECO:0000313" key="3">
    <source>
        <dbReference type="Proteomes" id="UP000464378"/>
    </source>
</evidence>
<reference evidence="2" key="1">
    <citation type="submission" date="2019-04" db="EMBL/GenBank/DDBJ databases">
        <authorList>
            <consortium name="Science for Life Laboratories"/>
        </authorList>
    </citation>
    <scope>NUCLEOTIDE SEQUENCE</scope>
    <source>
        <strain evidence="2">MBLW1</strain>
    </source>
</reference>
<organism evidence="2">
    <name type="scientific">Tuwongella immobilis</name>
    <dbReference type="NCBI Taxonomy" id="692036"/>
    <lineage>
        <taxon>Bacteria</taxon>
        <taxon>Pseudomonadati</taxon>
        <taxon>Planctomycetota</taxon>
        <taxon>Planctomycetia</taxon>
        <taxon>Gemmatales</taxon>
        <taxon>Gemmataceae</taxon>
        <taxon>Tuwongella</taxon>
    </lineage>
</organism>
<feature type="region of interest" description="Disordered" evidence="1">
    <location>
        <begin position="1"/>
        <end position="26"/>
    </location>
</feature>
<sequence length="775" mass="87945">MSPRKSAKSSANPSKAAPRAKASPTIRDRVQAALDRNDSEAAWTLWVDHVDKNPSEFDWAIWSRLAIPVVTKRMRLRNLAGAEAILAGAEAVRALRPPSDQSRVAMVIRVLRSLCGDWSLLPILELLPAPERLELQSNLVDAAMIRAEVGESIPDPMQSWIEPIRAAWQAYAVGDTNQAAERLQQVGLRSPAIQWKLFLRGLLAWDQKDDLRAAENWGRLLPGTLPAQMARAIVDRMNPPPPAISAKTPSTMPDPLWPPDPLLVQLHSIERESLSKDLGFAPMLRLSEKLLPILNQHAPQLLPSFHKLCYAWLARSAMPSDLENHRKRLGAMPQDPNYHRLRMWIFEQIESLHLWAESCVLFVNSLPELTAFASENDRIAVQSYLWEQLHNRLFYLLDTMNPEDAKLLKPVLKLLKVRTTKEAIDISIANAIRIAPNRLQPYLCAIAWNQRSKHHAKAFELVLAALKAVKPTAELLLLAVRIADVVAPERSWEFAQQLSRICGLGSDQVFEIRKRLLQQLRRLLSQEDFQGVVTLANSQATASDWFQPSIAAGIAIAQESLGLEPTRPSRIPARLWDLFRIHELEVTQLNSPILKALQKAQRARKSLRWELDELDGYSQWLSQVELLDRDTAMYRRHLRNMTGLLRDYVRTHPLDLKGKPKGLWPAGGPNQLVRFLSLIADWNPPARAIEFLAVWLSFDANEPIWCQLLLLSARSRHRKPAMLPQYEALRRALNDASKNAPAEWVSWAVFRNFRIQQTLFNQLQDQSESKGQSRG</sequence>
<protein>
    <submittedName>
        <fullName evidence="2">Uncharacterized protein</fullName>
    </submittedName>
</protein>
<dbReference type="InParanoid" id="A0A6C2YNI8"/>
<feature type="compositionally biased region" description="Low complexity" evidence="1">
    <location>
        <begin position="1"/>
        <end position="24"/>
    </location>
</feature>